<sequence length="37" mass="3930">MPPLGLFAVPTAEKRPDRVPRACLVASKAIPQAAEEV</sequence>
<dbReference type="AlphaFoldDB" id="D7G081"/>
<reference evidence="1 2" key="1">
    <citation type="journal article" date="2010" name="Nature">
        <title>The Ectocarpus genome and the independent evolution of multicellularity in brown algae.</title>
        <authorList>
            <person name="Cock J.M."/>
            <person name="Sterck L."/>
            <person name="Rouze P."/>
            <person name="Scornet D."/>
            <person name="Allen A.E."/>
            <person name="Amoutzias G."/>
            <person name="Anthouard V."/>
            <person name="Artiguenave F."/>
            <person name="Aury J.M."/>
            <person name="Badger J.H."/>
            <person name="Beszteri B."/>
            <person name="Billiau K."/>
            <person name="Bonnet E."/>
            <person name="Bothwell J.H."/>
            <person name="Bowler C."/>
            <person name="Boyen C."/>
            <person name="Brownlee C."/>
            <person name="Carrano C.J."/>
            <person name="Charrier B."/>
            <person name="Cho G.Y."/>
            <person name="Coelho S.M."/>
            <person name="Collen J."/>
            <person name="Corre E."/>
            <person name="Da Silva C."/>
            <person name="Delage L."/>
            <person name="Delaroque N."/>
            <person name="Dittami S.M."/>
            <person name="Doulbeau S."/>
            <person name="Elias M."/>
            <person name="Farnham G."/>
            <person name="Gachon C.M."/>
            <person name="Gschloessl B."/>
            <person name="Heesch S."/>
            <person name="Jabbari K."/>
            <person name="Jubin C."/>
            <person name="Kawai H."/>
            <person name="Kimura K."/>
            <person name="Kloareg B."/>
            <person name="Kupper F.C."/>
            <person name="Lang D."/>
            <person name="Le Bail A."/>
            <person name="Leblanc C."/>
            <person name="Lerouge P."/>
            <person name="Lohr M."/>
            <person name="Lopez P.J."/>
            <person name="Martens C."/>
            <person name="Maumus F."/>
            <person name="Michel G."/>
            <person name="Miranda-Saavedra D."/>
            <person name="Morales J."/>
            <person name="Moreau H."/>
            <person name="Motomura T."/>
            <person name="Nagasato C."/>
            <person name="Napoli C.A."/>
            <person name="Nelson D.R."/>
            <person name="Nyvall-Collen P."/>
            <person name="Peters A.F."/>
            <person name="Pommier C."/>
            <person name="Potin P."/>
            <person name="Poulain J."/>
            <person name="Quesneville H."/>
            <person name="Read B."/>
            <person name="Rensing S.A."/>
            <person name="Ritter A."/>
            <person name="Rousvoal S."/>
            <person name="Samanta M."/>
            <person name="Samson G."/>
            <person name="Schroeder D.C."/>
            <person name="Segurens B."/>
            <person name="Strittmatter M."/>
            <person name="Tonon T."/>
            <person name="Tregear J.W."/>
            <person name="Valentin K."/>
            <person name="von Dassow P."/>
            <person name="Yamagishi T."/>
            <person name="Van de Peer Y."/>
            <person name="Wincker P."/>
        </authorList>
    </citation>
    <scope>NUCLEOTIDE SEQUENCE [LARGE SCALE GENOMIC DNA]</scope>
    <source>
        <strain evidence="2">Ec32 / CCAP1310/4</strain>
    </source>
</reference>
<dbReference type="Proteomes" id="UP000002630">
    <property type="component" value="Unassembled WGS sequence"/>
</dbReference>
<organism evidence="1 2">
    <name type="scientific">Ectocarpus siliculosus</name>
    <name type="common">Brown alga</name>
    <name type="synonym">Conferva siliculosa</name>
    <dbReference type="NCBI Taxonomy" id="2880"/>
    <lineage>
        <taxon>Eukaryota</taxon>
        <taxon>Sar</taxon>
        <taxon>Stramenopiles</taxon>
        <taxon>Ochrophyta</taxon>
        <taxon>PX clade</taxon>
        <taxon>Phaeophyceae</taxon>
        <taxon>Ectocarpales</taxon>
        <taxon>Ectocarpaceae</taxon>
        <taxon>Ectocarpus</taxon>
    </lineage>
</organism>
<gene>
    <name evidence="1" type="ORF">Esi_0398_0007</name>
</gene>
<evidence type="ECO:0000313" key="1">
    <source>
        <dbReference type="EMBL" id="CBJ32963.1"/>
    </source>
</evidence>
<dbReference type="EMBL" id="FN649760">
    <property type="protein sequence ID" value="CBJ32963.1"/>
    <property type="molecule type" value="Genomic_DNA"/>
</dbReference>
<accession>D7G081</accession>
<name>D7G081_ECTSI</name>
<keyword evidence="2" id="KW-1185">Reference proteome</keyword>
<evidence type="ECO:0000313" key="2">
    <source>
        <dbReference type="Proteomes" id="UP000002630"/>
    </source>
</evidence>
<dbReference type="InParanoid" id="D7G081"/>
<protein>
    <submittedName>
        <fullName evidence="1">Uncharacterized protein</fullName>
    </submittedName>
</protein>
<proteinExistence type="predicted"/>